<dbReference type="GO" id="GO:0017056">
    <property type="term" value="F:structural constituent of nuclear pore"/>
    <property type="evidence" value="ECO:0007669"/>
    <property type="project" value="TreeGrafter"/>
</dbReference>
<comment type="subunit">
    <text evidence="10">Component of the nuclear pore complex (NPC).</text>
</comment>
<comment type="function">
    <text evidence="10">Functions as a component of the nuclear pore complex (NPC).</text>
</comment>
<evidence type="ECO:0000256" key="10">
    <source>
        <dbReference type="RuleBase" id="RU365073"/>
    </source>
</evidence>
<evidence type="ECO:0000259" key="11">
    <source>
        <dbReference type="PROSITE" id="PS50102"/>
    </source>
</evidence>
<dbReference type="PANTHER" id="PTHR13373:SF21">
    <property type="entry name" value="NUCLEAR PORE COMPLEX PROTEIN NUP85"/>
    <property type="match status" value="1"/>
</dbReference>
<dbReference type="GO" id="GO:0003723">
    <property type="term" value="F:RNA binding"/>
    <property type="evidence" value="ECO:0007669"/>
    <property type="project" value="UniProtKB-UniRule"/>
</dbReference>
<evidence type="ECO:0000313" key="12">
    <source>
        <dbReference type="EMBL" id="KHN72780.1"/>
    </source>
</evidence>
<name>A0A0B2UVF5_TOXCA</name>
<dbReference type="InterPro" id="IPR012677">
    <property type="entry name" value="Nucleotide-bd_a/b_plait_sf"/>
</dbReference>
<dbReference type="GO" id="GO:0031965">
    <property type="term" value="C:nuclear membrane"/>
    <property type="evidence" value="ECO:0007669"/>
    <property type="project" value="UniProtKB-UniRule"/>
</dbReference>
<evidence type="ECO:0000256" key="9">
    <source>
        <dbReference type="PROSITE-ProRule" id="PRU00176"/>
    </source>
</evidence>
<accession>A0A0B2UVF5</accession>
<evidence type="ECO:0000256" key="7">
    <source>
        <dbReference type="ARBA" id="ARBA00023132"/>
    </source>
</evidence>
<comment type="caution">
    <text evidence="12">The sequence shown here is derived from an EMBL/GenBank/DDBJ whole genome shotgun (WGS) entry which is preliminary data.</text>
</comment>
<dbReference type="AlphaFoldDB" id="A0A0B2UVF5"/>
<protein>
    <recommendedName>
        <fullName evidence="10">Nuclear pore complex protein Nup85</fullName>
    </recommendedName>
</protein>
<dbReference type="InterPro" id="IPR000504">
    <property type="entry name" value="RRM_dom"/>
</dbReference>
<keyword evidence="8 10" id="KW-0539">Nucleus</keyword>
<dbReference type="Proteomes" id="UP000031036">
    <property type="component" value="Unassembled WGS sequence"/>
</dbReference>
<sequence length="870" mass="96225">MSNETKGLYAAWDASANEIIIALSQAKGRKQKDGSIKGELLRAVSLKNADQRSLTHPAMQTLIHESYSTFSRAQKLAKEATIRVDDLRLLSLEYRSALRGTQSSLGDEDSELRETLSVYELIWSLRLLSLEYRSALRGTQSSLGDEDSELRETLSVYELIWSLAESIFINPHVSSIVVDVAMWSQVCLARTTYADEVSECLRRNKIGRLNKDHFWTQVAYFVLSGLFSSAAAFLESYATLTDDAAIAELSKLIANINIALLNDANTQIDFINQQKAVRDLCDSGRLWGKGEAEKIALIVSGDPSALKRISGLLDSWFELMPAYLMFLRPCATLSDLHEIVQECMKMHGSQNEGSVDEVMSTLFSLDSLRALQLICTSSPDWWLSAHLADLLYKCDPRTTTAHGVDARQFILIEYAKSLFAEPGMWRVAVDYLVECGEEGCENLALLIETMPIDNEKTAIALSGVCAKASLRQIASDVAKTMAYKLLREEHWGSALSWAMRSGDPSLSSMVADQIAGRCSPETVSTIGMLAHLSAEMVQSPSLLFLHKYHSFRNSLMEGAKGDAAALLVDLITSDFAPRKFRPVLFTDLIAILSYEDEAMFKTLRRLHGHNLENQGLNNLTDAFQNFVTRAKYFSIGRIRRTWSHSAIEFMKYRRLLPMLTSDGQQGDQFDADAAVAVIDLEDSFMRGTPAFLTRSDSTRSDTSTSSGNFASRAKGEDKKVIVTNISPRLTTSQLTSFFSKFGKISTCHIPSEERYQSMYATMPKNTRTSLVAHITFKKAEGAEKAKRASPEELKFYDRVMVVSPYASSRKRGASAAVADESKTTASAVALGSTSSDDDRLSQAPSNFPVHSNSAFTLSDVASLVGLAVEF</sequence>
<dbReference type="GO" id="GO:0045893">
    <property type="term" value="P:positive regulation of DNA-templated transcription"/>
    <property type="evidence" value="ECO:0007669"/>
    <property type="project" value="TreeGrafter"/>
</dbReference>
<keyword evidence="13" id="KW-1185">Reference proteome</keyword>
<dbReference type="Pfam" id="PF07575">
    <property type="entry name" value="Nucleopor_Nup85"/>
    <property type="match status" value="1"/>
</dbReference>
<reference evidence="12 13" key="1">
    <citation type="submission" date="2014-11" db="EMBL/GenBank/DDBJ databases">
        <title>Genetic blueprint of the zoonotic pathogen Toxocara canis.</title>
        <authorList>
            <person name="Zhu X.-Q."/>
            <person name="Korhonen P.K."/>
            <person name="Cai H."/>
            <person name="Young N.D."/>
            <person name="Nejsum P."/>
            <person name="von Samson-Himmelstjerna G."/>
            <person name="Boag P.R."/>
            <person name="Tan P."/>
            <person name="Li Q."/>
            <person name="Min J."/>
            <person name="Yang Y."/>
            <person name="Wang X."/>
            <person name="Fang X."/>
            <person name="Hall R.S."/>
            <person name="Hofmann A."/>
            <person name="Sternberg P.W."/>
            <person name="Jex A.R."/>
            <person name="Gasser R.B."/>
        </authorList>
    </citation>
    <scope>NUCLEOTIDE SEQUENCE [LARGE SCALE GENOMIC DNA]</scope>
    <source>
        <strain evidence="12">PN_DK_2014</strain>
    </source>
</reference>
<dbReference type="GO" id="GO:0006406">
    <property type="term" value="P:mRNA export from nucleus"/>
    <property type="evidence" value="ECO:0007669"/>
    <property type="project" value="TreeGrafter"/>
</dbReference>
<feature type="domain" description="RRM" evidence="11">
    <location>
        <begin position="718"/>
        <end position="807"/>
    </location>
</feature>
<keyword evidence="9" id="KW-0694">RNA-binding</keyword>
<comment type="similarity">
    <text evidence="2 10">Belongs to the nucleoporin Nup85 family.</text>
</comment>
<dbReference type="CDD" id="cd00590">
    <property type="entry name" value="RRM_SF"/>
    <property type="match status" value="1"/>
</dbReference>
<gene>
    <name evidence="12" type="primary">EEED8.10</name>
    <name evidence="12" type="ORF">Tcan_06069</name>
</gene>
<organism evidence="12 13">
    <name type="scientific">Toxocara canis</name>
    <name type="common">Canine roundworm</name>
    <dbReference type="NCBI Taxonomy" id="6265"/>
    <lineage>
        <taxon>Eukaryota</taxon>
        <taxon>Metazoa</taxon>
        <taxon>Ecdysozoa</taxon>
        <taxon>Nematoda</taxon>
        <taxon>Chromadorea</taxon>
        <taxon>Rhabditida</taxon>
        <taxon>Spirurina</taxon>
        <taxon>Ascaridomorpha</taxon>
        <taxon>Ascaridoidea</taxon>
        <taxon>Toxocaridae</taxon>
        <taxon>Toxocara</taxon>
    </lineage>
</organism>
<dbReference type="PROSITE" id="PS50102">
    <property type="entry name" value="RRM"/>
    <property type="match status" value="1"/>
</dbReference>
<keyword evidence="5 10" id="KW-0653">Protein transport</keyword>
<evidence type="ECO:0000256" key="1">
    <source>
        <dbReference type="ARBA" id="ARBA00004567"/>
    </source>
</evidence>
<evidence type="ECO:0000256" key="6">
    <source>
        <dbReference type="ARBA" id="ARBA00023010"/>
    </source>
</evidence>
<evidence type="ECO:0000256" key="8">
    <source>
        <dbReference type="ARBA" id="ARBA00023242"/>
    </source>
</evidence>
<dbReference type="GO" id="GO:0006606">
    <property type="term" value="P:protein import into nucleus"/>
    <property type="evidence" value="ECO:0007669"/>
    <property type="project" value="TreeGrafter"/>
</dbReference>
<dbReference type="SUPFAM" id="SSF54928">
    <property type="entry name" value="RNA-binding domain, RBD"/>
    <property type="match status" value="1"/>
</dbReference>
<dbReference type="InterPro" id="IPR011502">
    <property type="entry name" value="Nucleoporin_Nup85"/>
</dbReference>
<keyword evidence="10" id="KW-0472">Membrane</keyword>
<dbReference type="PANTHER" id="PTHR13373">
    <property type="entry name" value="FROUNT PROTEIN-RELATED"/>
    <property type="match status" value="1"/>
</dbReference>
<evidence type="ECO:0000256" key="2">
    <source>
        <dbReference type="ARBA" id="ARBA00005573"/>
    </source>
</evidence>
<evidence type="ECO:0000256" key="4">
    <source>
        <dbReference type="ARBA" id="ARBA00022816"/>
    </source>
</evidence>
<dbReference type="STRING" id="6265.A0A0B2UVF5"/>
<dbReference type="Gene3D" id="3.30.70.330">
    <property type="match status" value="1"/>
</dbReference>
<dbReference type="OrthoDB" id="17644at2759"/>
<dbReference type="EMBL" id="JPKZ01003217">
    <property type="protein sequence ID" value="KHN72780.1"/>
    <property type="molecule type" value="Genomic_DNA"/>
</dbReference>
<dbReference type="Pfam" id="PF00076">
    <property type="entry name" value="RRM_1"/>
    <property type="match status" value="1"/>
</dbReference>
<dbReference type="InterPro" id="IPR035979">
    <property type="entry name" value="RBD_domain_sf"/>
</dbReference>
<dbReference type="SMART" id="SM00360">
    <property type="entry name" value="RRM"/>
    <property type="match status" value="1"/>
</dbReference>
<evidence type="ECO:0000256" key="3">
    <source>
        <dbReference type="ARBA" id="ARBA00022448"/>
    </source>
</evidence>
<keyword evidence="3 10" id="KW-0813">Transport</keyword>
<evidence type="ECO:0000256" key="5">
    <source>
        <dbReference type="ARBA" id="ARBA00022927"/>
    </source>
</evidence>
<evidence type="ECO:0000313" key="13">
    <source>
        <dbReference type="Proteomes" id="UP000031036"/>
    </source>
</evidence>
<keyword evidence="4 10" id="KW-0509">mRNA transport</keyword>
<comment type="subcellular location">
    <subcellularLocation>
        <location evidence="1 10">Nucleus</location>
        <location evidence="1 10">Nuclear pore complex</location>
    </subcellularLocation>
</comment>
<keyword evidence="7 10" id="KW-0906">Nuclear pore complex</keyword>
<keyword evidence="6 10" id="KW-0811">Translocation</keyword>
<proteinExistence type="inferred from homology"/>
<dbReference type="GO" id="GO:0031080">
    <property type="term" value="C:nuclear pore outer ring"/>
    <property type="evidence" value="ECO:0007669"/>
    <property type="project" value="TreeGrafter"/>
</dbReference>